<dbReference type="InterPro" id="IPR039556">
    <property type="entry name" value="ICL/PEPM"/>
</dbReference>
<evidence type="ECO:0000313" key="1">
    <source>
        <dbReference type="EMBL" id="QUL99153.1"/>
    </source>
</evidence>
<dbReference type="PANTHER" id="PTHR42905">
    <property type="entry name" value="PHOSPHOENOLPYRUVATE CARBOXYLASE"/>
    <property type="match status" value="1"/>
</dbReference>
<gene>
    <name evidence="1" type="ORF">IMF26_03550</name>
</gene>
<dbReference type="Gene3D" id="3.20.20.60">
    <property type="entry name" value="Phosphoenolpyruvate-binding domains"/>
    <property type="match status" value="1"/>
</dbReference>
<reference evidence="1" key="1">
    <citation type="submission" date="2020-10" db="EMBL/GenBank/DDBJ databases">
        <authorList>
            <person name="Kadnikov V."/>
            <person name="Beletsky A.V."/>
            <person name="Mardanov A.V."/>
            <person name="Karnachuk O.V."/>
            <person name="Ravin N.V."/>
        </authorList>
    </citation>
    <scope>NUCLEOTIDE SEQUENCE</scope>
    <source>
        <strain evidence="1">Bu02</strain>
    </source>
</reference>
<dbReference type="GO" id="GO:0016833">
    <property type="term" value="F:oxo-acid-lyase activity"/>
    <property type="evidence" value="ECO:0007669"/>
    <property type="project" value="UniProtKB-ARBA"/>
</dbReference>
<sequence length="287" mass="31423">MEVRKKFRALLERPGCIIAPGVYDALSALAAEKAGMEAVVMGGYGVSASRLARPDLGLLTMTEMAEQLKMICDAVSIPVIGDGDTGYGNTANVERTVREYEHAGAAAILLEDQEFPKRCGHMAGKTVIPAEEHFQKLKAAVAARQDPDFVIIARCDARAPLGLDEAIRRGHVYLEAGVDMLFIEAPQSIDELKTIAREFRGAKLVANMIEGGKTPEVDSRTLGEMGFKLVFWPCTAPYVTLKNLIEVFEILKTDGTTSRARNIMLTFTEFNKFVNLERFAASAVEKH</sequence>
<dbReference type="InterPro" id="IPR018523">
    <property type="entry name" value="Isocitrate_lyase_ph_CS"/>
</dbReference>
<name>A0AAT9LG58_9FIRM</name>
<dbReference type="EMBL" id="CP062796">
    <property type="protein sequence ID" value="QUL99153.1"/>
    <property type="molecule type" value="Genomic_DNA"/>
</dbReference>
<dbReference type="PANTHER" id="PTHR42905:SF5">
    <property type="entry name" value="CARBOXYVINYL-CARBOXYPHOSPHONATE PHOSPHORYLMUTASE, CHLOROPLASTIC"/>
    <property type="match status" value="1"/>
</dbReference>
<dbReference type="KEGG" id="fcz:IMF26_03550"/>
<dbReference type="SUPFAM" id="SSF51621">
    <property type="entry name" value="Phosphoenolpyruvate/pyruvate domain"/>
    <property type="match status" value="1"/>
</dbReference>
<accession>A0AAT9LG58</accession>
<dbReference type="CDD" id="cd00377">
    <property type="entry name" value="ICL_PEPM"/>
    <property type="match status" value="1"/>
</dbReference>
<dbReference type="Pfam" id="PF13714">
    <property type="entry name" value="PEP_mutase"/>
    <property type="match status" value="1"/>
</dbReference>
<reference evidence="1" key="2">
    <citation type="journal article" date="2023" name="Biology">
        <title>Prokaryotic Life Associated with Coal-Fire Gas Vents Revealed by Metagenomics.</title>
        <authorList>
            <person name="Kadnikov V.V."/>
            <person name="Mardanov A.V."/>
            <person name="Beletsky A.V."/>
            <person name="Karnachuk O.V."/>
            <person name="Ravin N.V."/>
        </authorList>
    </citation>
    <scope>NUCLEOTIDE SEQUENCE</scope>
    <source>
        <strain evidence="1">Bu02</strain>
    </source>
</reference>
<proteinExistence type="predicted"/>
<dbReference type="AlphaFoldDB" id="A0AAT9LG58"/>
<protein>
    <submittedName>
        <fullName evidence="1">Isocitrate lyase/PEP mutase family protein</fullName>
    </submittedName>
</protein>
<dbReference type="PROSITE" id="PS00161">
    <property type="entry name" value="ISOCITRATE_LYASE"/>
    <property type="match status" value="1"/>
</dbReference>
<keyword evidence="1" id="KW-0456">Lyase</keyword>
<dbReference type="InterPro" id="IPR040442">
    <property type="entry name" value="Pyrv_kinase-like_dom_sf"/>
</dbReference>
<dbReference type="InterPro" id="IPR015813">
    <property type="entry name" value="Pyrv/PenolPyrv_kinase-like_dom"/>
</dbReference>
<organism evidence="1">
    <name type="scientific">Candidatus Fermentithermobacillus carboniphilus</name>
    <dbReference type="NCBI Taxonomy" id="3085328"/>
    <lineage>
        <taxon>Bacteria</taxon>
        <taxon>Bacillati</taxon>
        <taxon>Bacillota</taxon>
        <taxon>Candidatus Fermentithermobacillia</taxon>
        <taxon>Candidatus Fermentithermobacillales</taxon>
        <taxon>Candidatus Fermentithermobacillaceae</taxon>
        <taxon>Candidatus Fermentithermobacillus</taxon>
    </lineage>
</organism>